<dbReference type="Gene3D" id="3.40.50.80">
    <property type="entry name" value="Nucleotide-binding domain of ferredoxin-NADP reductase (FNR) module"/>
    <property type="match status" value="1"/>
</dbReference>
<evidence type="ECO:0000256" key="6">
    <source>
        <dbReference type="PIRSR" id="PIRSR601834-1"/>
    </source>
</evidence>
<feature type="binding site" evidence="6">
    <location>
        <position position="180"/>
    </location>
    <ligand>
        <name>FAD</name>
        <dbReference type="ChEBI" id="CHEBI:57692"/>
    </ligand>
</feature>
<dbReference type="InterPro" id="IPR017927">
    <property type="entry name" value="FAD-bd_FR_type"/>
</dbReference>
<dbReference type="PANTHER" id="PTHR19370:SF185">
    <property type="entry name" value="NADH-CYTOCHROME B5 REDUCTASE"/>
    <property type="match status" value="1"/>
</dbReference>
<name>A0AA36D7L6_9BILA</name>
<keyword evidence="9" id="KW-1185">Reference proteome</keyword>
<accession>A0AA36D7L6</accession>
<dbReference type="Pfam" id="PF00175">
    <property type="entry name" value="NAD_binding_1"/>
    <property type="match status" value="1"/>
</dbReference>
<evidence type="ECO:0000313" key="9">
    <source>
        <dbReference type="Proteomes" id="UP001177023"/>
    </source>
</evidence>
<sequence>MSVARGTNVKLEEEDVGIIITVKAGYRLNRRTLELLEIIKKESIELLNQRIPRPAANRAPPQPARRRTREVECQDPAEEVARRRTTGQDLHDMQLQQRLLSFPAVEWARDRRGHDTRKFRFALPTNNHILGLPVGQHIYISAKVDGKLVVRPYTPVSSDNDKGFVDLMIKLDFRGPNGLITYHGQGEFKVKADKKAAAKSFVFHNVNAIARGTGITPMLQIIDAILRVADDSTRLALLFANQTEDDILCREELEELQKAHPDRFRLWYTVDRPPAEWKYSSGFINEKMISEHLYPPSENTCVLMCGPPPMLNFACTPNLDKLAYPPDTRFSF</sequence>
<dbReference type="Proteomes" id="UP001177023">
    <property type="component" value="Unassembled WGS sequence"/>
</dbReference>
<dbReference type="InterPro" id="IPR039261">
    <property type="entry name" value="FNR_nucleotide-bd"/>
</dbReference>
<dbReference type="SUPFAM" id="SSF63380">
    <property type="entry name" value="Riboflavin synthase domain-like"/>
    <property type="match status" value="1"/>
</dbReference>
<feature type="non-terminal residue" evidence="8">
    <location>
        <position position="1"/>
    </location>
</feature>
<dbReference type="InterPro" id="IPR001834">
    <property type="entry name" value="CBR-like"/>
</dbReference>
<dbReference type="CDD" id="cd06183">
    <property type="entry name" value="cyt_b5_reduct_like"/>
    <property type="match status" value="1"/>
</dbReference>
<keyword evidence="2 6" id="KW-0285">Flavoprotein</keyword>
<comment type="caution">
    <text evidence="8">The sequence shown here is derived from an EMBL/GenBank/DDBJ whole genome shotgun (WGS) entry which is preliminary data.</text>
</comment>
<evidence type="ECO:0000256" key="2">
    <source>
        <dbReference type="ARBA" id="ARBA00022630"/>
    </source>
</evidence>
<dbReference type="GO" id="GO:0005739">
    <property type="term" value="C:mitochondrion"/>
    <property type="evidence" value="ECO:0007669"/>
    <property type="project" value="TreeGrafter"/>
</dbReference>
<evidence type="ECO:0000313" key="8">
    <source>
        <dbReference type="EMBL" id="CAJ0582261.1"/>
    </source>
</evidence>
<feature type="binding site" evidence="6">
    <location>
        <position position="216"/>
    </location>
    <ligand>
        <name>FAD</name>
        <dbReference type="ChEBI" id="CHEBI:57692"/>
    </ligand>
</feature>
<evidence type="ECO:0000259" key="7">
    <source>
        <dbReference type="PROSITE" id="PS51384"/>
    </source>
</evidence>
<dbReference type="Gene3D" id="2.40.30.10">
    <property type="entry name" value="Translation factors"/>
    <property type="match status" value="1"/>
</dbReference>
<feature type="binding site" evidence="6">
    <location>
        <position position="153"/>
    </location>
    <ligand>
        <name>FAD</name>
        <dbReference type="ChEBI" id="CHEBI:57692"/>
    </ligand>
</feature>
<dbReference type="GO" id="GO:0016491">
    <property type="term" value="F:oxidoreductase activity"/>
    <property type="evidence" value="ECO:0007669"/>
    <property type="project" value="UniProtKB-KW"/>
</dbReference>
<comment type="cofactor">
    <cofactor evidence="1 6">
        <name>FAD</name>
        <dbReference type="ChEBI" id="CHEBI:57692"/>
    </cofactor>
</comment>
<dbReference type="Pfam" id="PF00970">
    <property type="entry name" value="FAD_binding_6"/>
    <property type="match status" value="1"/>
</dbReference>
<proteinExistence type="predicted"/>
<dbReference type="EMBL" id="CATQJA010002664">
    <property type="protein sequence ID" value="CAJ0582261.1"/>
    <property type="molecule type" value="Genomic_DNA"/>
</dbReference>
<organism evidence="8 9">
    <name type="scientific">Mesorhabditis spiculigera</name>
    <dbReference type="NCBI Taxonomy" id="96644"/>
    <lineage>
        <taxon>Eukaryota</taxon>
        <taxon>Metazoa</taxon>
        <taxon>Ecdysozoa</taxon>
        <taxon>Nematoda</taxon>
        <taxon>Chromadorea</taxon>
        <taxon>Rhabditida</taxon>
        <taxon>Rhabditina</taxon>
        <taxon>Rhabditomorpha</taxon>
        <taxon>Rhabditoidea</taxon>
        <taxon>Rhabditidae</taxon>
        <taxon>Mesorhabditinae</taxon>
        <taxon>Mesorhabditis</taxon>
    </lineage>
</organism>
<evidence type="ECO:0000256" key="1">
    <source>
        <dbReference type="ARBA" id="ARBA00001974"/>
    </source>
</evidence>
<keyword evidence="5" id="KW-0520">NAD</keyword>
<dbReference type="InterPro" id="IPR008333">
    <property type="entry name" value="Cbr1-like_FAD-bd_dom"/>
</dbReference>
<dbReference type="AlphaFoldDB" id="A0AA36D7L6"/>
<dbReference type="PRINTS" id="PR00406">
    <property type="entry name" value="CYTB5RDTASE"/>
</dbReference>
<dbReference type="InterPro" id="IPR001433">
    <property type="entry name" value="OxRdtase_FAD/NAD-bd"/>
</dbReference>
<evidence type="ECO:0000256" key="4">
    <source>
        <dbReference type="ARBA" id="ARBA00023002"/>
    </source>
</evidence>
<dbReference type="FunFam" id="3.40.50.80:FF:000005">
    <property type="entry name" value="NADH-cytochrome b5 reductase"/>
    <property type="match status" value="1"/>
</dbReference>
<gene>
    <name evidence="8" type="ORF">MSPICULIGERA_LOCUS20401</name>
</gene>
<keyword evidence="4" id="KW-0560">Oxidoreductase</keyword>
<reference evidence="8" key="1">
    <citation type="submission" date="2023-06" db="EMBL/GenBank/DDBJ databases">
        <authorList>
            <person name="Delattre M."/>
        </authorList>
    </citation>
    <scope>NUCLEOTIDE SEQUENCE</scope>
    <source>
        <strain evidence="8">AF72</strain>
    </source>
</reference>
<dbReference type="GO" id="GO:0071949">
    <property type="term" value="F:FAD binding"/>
    <property type="evidence" value="ECO:0007669"/>
    <property type="project" value="TreeGrafter"/>
</dbReference>
<dbReference type="SUPFAM" id="SSF52343">
    <property type="entry name" value="Ferredoxin reductase-like, C-terminal NADP-linked domain"/>
    <property type="match status" value="1"/>
</dbReference>
<evidence type="ECO:0000256" key="3">
    <source>
        <dbReference type="ARBA" id="ARBA00022827"/>
    </source>
</evidence>
<dbReference type="InterPro" id="IPR017938">
    <property type="entry name" value="Riboflavin_synthase-like_b-brl"/>
</dbReference>
<dbReference type="PROSITE" id="PS51384">
    <property type="entry name" value="FAD_FR"/>
    <property type="match status" value="1"/>
</dbReference>
<protein>
    <recommendedName>
        <fullName evidence="7">FAD-binding FR-type domain-containing protein</fullName>
    </recommendedName>
</protein>
<feature type="binding site" evidence="6">
    <location>
        <position position="152"/>
    </location>
    <ligand>
        <name>FAD</name>
        <dbReference type="ChEBI" id="CHEBI:57692"/>
    </ligand>
</feature>
<feature type="binding site" evidence="6">
    <location>
        <position position="170"/>
    </location>
    <ligand>
        <name>FAD</name>
        <dbReference type="ChEBI" id="CHEBI:57692"/>
    </ligand>
</feature>
<evidence type="ECO:0000256" key="5">
    <source>
        <dbReference type="ARBA" id="ARBA00023027"/>
    </source>
</evidence>
<feature type="binding site" evidence="6">
    <location>
        <position position="173"/>
    </location>
    <ligand>
        <name>FAD</name>
        <dbReference type="ChEBI" id="CHEBI:57692"/>
    </ligand>
</feature>
<feature type="domain" description="FAD-binding FR-type" evidence="7">
    <location>
        <begin position="92"/>
        <end position="204"/>
    </location>
</feature>
<keyword evidence="3 6" id="KW-0274">FAD</keyword>
<feature type="binding site" evidence="6">
    <location>
        <position position="151"/>
    </location>
    <ligand>
        <name>FAD</name>
        <dbReference type="ChEBI" id="CHEBI:57692"/>
    </ligand>
</feature>
<dbReference type="PANTHER" id="PTHR19370">
    <property type="entry name" value="NADH-CYTOCHROME B5 REDUCTASE"/>
    <property type="match status" value="1"/>
</dbReference>